<evidence type="ECO:0000256" key="3">
    <source>
        <dbReference type="SAM" id="MobiDB-lite"/>
    </source>
</evidence>
<name>E3I8K6_RHOVT</name>
<proteinExistence type="inferred from homology"/>
<feature type="region of interest" description="Disordered" evidence="3">
    <location>
        <begin position="1"/>
        <end position="23"/>
    </location>
</feature>
<evidence type="ECO:0000259" key="4">
    <source>
        <dbReference type="PROSITE" id="PS01031"/>
    </source>
</evidence>
<dbReference type="Gene3D" id="2.60.40.790">
    <property type="match status" value="1"/>
</dbReference>
<dbReference type="KEGG" id="rva:Rvan_1665"/>
<comment type="similarity">
    <text evidence="1 2">Belongs to the small heat shock protein (HSP20) family.</text>
</comment>
<dbReference type="PROSITE" id="PS01031">
    <property type="entry name" value="SHSP"/>
    <property type="match status" value="1"/>
</dbReference>
<evidence type="ECO:0000313" key="5">
    <source>
        <dbReference type="EMBL" id="ADP70915.1"/>
    </source>
</evidence>
<keyword evidence="6" id="KW-1185">Reference proteome</keyword>
<gene>
    <name evidence="5" type="ordered locus">Rvan_1665</name>
</gene>
<dbReference type="InterPro" id="IPR008978">
    <property type="entry name" value="HSP20-like_chaperone"/>
</dbReference>
<dbReference type="Proteomes" id="UP000001399">
    <property type="component" value="Chromosome"/>
</dbReference>
<dbReference type="SUPFAM" id="SSF49764">
    <property type="entry name" value="HSP20-like chaperones"/>
    <property type="match status" value="1"/>
</dbReference>
<protein>
    <submittedName>
        <fullName evidence="5">Heat shock protein Hsp20</fullName>
    </submittedName>
</protein>
<dbReference type="InterPro" id="IPR031107">
    <property type="entry name" value="Small_HSP"/>
</dbReference>
<dbReference type="InterPro" id="IPR002068">
    <property type="entry name" value="A-crystallin/Hsp20_dom"/>
</dbReference>
<dbReference type="Pfam" id="PF00011">
    <property type="entry name" value="HSP20"/>
    <property type="match status" value="1"/>
</dbReference>
<dbReference type="eggNOG" id="COG0071">
    <property type="taxonomic scope" value="Bacteria"/>
</dbReference>
<evidence type="ECO:0000256" key="2">
    <source>
        <dbReference type="RuleBase" id="RU003616"/>
    </source>
</evidence>
<evidence type="ECO:0000256" key="1">
    <source>
        <dbReference type="PROSITE-ProRule" id="PRU00285"/>
    </source>
</evidence>
<dbReference type="EMBL" id="CP002292">
    <property type="protein sequence ID" value="ADP70915.1"/>
    <property type="molecule type" value="Genomic_DNA"/>
</dbReference>
<sequence length="168" mass="18685">MADEGSSKGRGAPPPRYGDPFQSFRTEMDRLFENFLSGVPQLAGFRQGVPAGHGLTPSLDVKETDKELVVKAELPGIDEKDLQLTVHNGQLRISGEKKSEKSEEHENYYVKERNFGSFTRTIPLPDTIDEDKVEATFDNGVLTVTLAKKDDHIKPQKKIEIKSGQIST</sequence>
<reference evidence="6" key="1">
    <citation type="journal article" date="2011" name="J. Bacteriol.">
        <title>Genome sequences of eight morphologically diverse alphaproteobacteria.</title>
        <authorList>
            <consortium name="US DOE Joint Genome Institute"/>
            <person name="Brown P.J."/>
            <person name="Kysela D.T."/>
            <person name="Buechlein A."/>
            <person name="Hemmerich C."/>
            <person name="Brun Y.V."/>
        </authorList>
    </citation>
    <scope>NUCLEOTIDE SEQUENCE [LARGE SCALE GENOMIC DNA]</scope>
    <source>
        <strain evidence="6">ATCC 17100 / ATH 3.1.1 / DSM 162 / LMG 4299</strain>
    </source>
</reference>
<feature type="domain" description="SHSP" evidence="4">
    <location>
        <begin position="50"/>
        <end position="164"/>
    </location>
</feature>
<dbReference type="STRING" id="648757.Rvan_1665"/>
<organism evidence="5 6">
    <name type="scientific">Rhodomicrobium vannielii (strain ATCC 17100 / DSM 162 / LMG 4299 / NCIMB 10020 / ATH 3.1.1)</name>
    <dbReference type="NCBI Taxonomy" id="648757"/>
    <lineage>
        <taxon>Bacteria</taxon>
        <taxon>Pseudomonadati</taxon>
        <taxon>Pseudomonadota</taxon>
        <taxon>Alphaproteobacteria</taxon>
        <taxon>Hyphomicrobiales</taxon>
        <taxon>Hyphomicrobiaceae</taxon>
        <taxon>Rhodomicrobium</taxon>
    </lineage>
</organism>
<dbReference type="PANTHER" id="PTHR11527">
    <property type="entry name" value="HEAT-SHOCK PROTEIN 20 FAMILY MEMBER"/>
    <property type="match status" value="1"/>
</dbReference>
<dbReference type="HOGENOM" id="CLU_046737_12_0_5"/>
<dbReference type="CDD" id="cd06464">
    <property type="entry name" value="ACD_sHsps-like"/>
    <property type="match status" value="1"/>
</dbReference>
<evidence type="ECO:0000313" key="6">
    <source>
        <dbReference type="Proteomes" id="UP000001399"/>
    </source>
</evidence>
<accession>E3I8K6</accession>
<dbReference type="RefSeq" id="WP_013419311.1">
    <property type="nucleotide sequence ID" value="NC_014664.1"/>
</dbReference>
<keyword evidence="5" id="KW-0346">Stress response</keyword>
<dbReference type="AlphaFoldDB" id="E3I8K6"/>